<proteinExistence type="predicted"/>
<gene>
    <name evidence="2" type="ORF">FGO68_gene15894</name>
</gene>
<keyword evidence="3" id="KW-1185">Reference proteome</keyword>
<organism evidence="2 3">
    <name type="scientific">Halteria grandinella</name>
    <dbReference type="NCBI Taxonomy" id="5974"/>
    <lineage>
        <taxon>Eukaryota</taxon>
        <taxon>Sar</taxon>
        <taxon>Alveolata</taxon>
        <taxon>Ciliophora</taxon>
        <taxon>Intramacronucleata</taxon>
        <taxon>Spirotrichea</taxon>
        <taxon>Stichotrichia</taxon>
        <taxon>Sporadotrichida</taxon>
        <taxon>Halteriidae</taxon>
        <taxon>Halteria</taxon>
    </lineage>
</organism>
<keyword evidence="1" id="KW-0812">Transmembrane</keyword>
<keyword evidence="1" id="KW-0472">Membrane</keyword>
<evidence type="ECO:0000313" key="3">
    <source>
        <dbReference type="Proteomes" id="UP000785679"/>
    </source>
</evidence>
<feature type="transmembrane region" description="Helical" evidence="1">
    <location>
        <begin position="52"/>
        <end position="70"/>
    </location>
</feature>
<dbReference type="Proteomes" id="UP000785679">
    <property type="component" value="Unassembled WGS sequence"/>
</dbReference>
<comment type="caution">
    <text evidence="2">The sequence shown here is derived from an EMBL/GenBank/DDBJ whole genome shotgun (WGS) entry which is preliminary data.</text>
</comment>
<feature type="transmembrane region" description="Helical" evidence="1">
    <location>
        <begin position="200"/>
        <end position="218"/>
    </location>
</feature>
<evidence type="ECO:0000313" key="2">
    <source>
        <dbReference type="EMBL" id="TNV81350.1"/>
    </source>
</evidence>
<sequence>MKQYSEQGDYQSTKIKNFFANSLYIFICQGALTFLVAQEIQKSLFISIKPDTALIVTKFICAAALHFTVVKDVKQSMEMLIYFANHYVSFSDGLAPLLITLMKFLSSLFTELVCLWLLCGQETVIDCIINFFALGAIGQIDDLCATTIQNCSLKDIFFDNQKMPIIRNNTKYTLNDPKAKRCAKATILLHWILKVLYKSIYFYFMPFFIFVFAYFYMLKNQ</sequence>
<keyword evidence="1" id="KW-1133">Transmembrane helix</keyword>
<feature type="transmembrane region" description="Helical" evidence="1">
    <location>
        <begin position="21"/>
        <end position="40"/>
    </location>
</feature>
<accession>A0A8J8T4C8</accession>
<protein>
    <submittedName>
        <fullName evidence="2">Uncharacterized protein</fullName>
    </submittedName>
</protein>
<dbReference type="EMBL" id="RRYP01006262">
    <property type="protein sequence ID" value="TNV81350.1"/>
    <property type="molecule type" value="Genomic_DNA"/>
</dbReference>
<reference evidence="2" key="1">
    <citation type="submission" date="2019-06" db="EMBL/GenBank/DDBJ databases">
        <authorList>
            <person name="Zheng W."/>
        </authorList>
    </citation>
    <scope>NUCLEOTIDE SEQUENCE</scope>
    <source>
        <strain evidence="2">QDHG01</strain>
    </source>
</reference>
<name>A0A8J8T4C8_HALGN</name>
<dbReference type="AlphaFoldDB" id="A0A8J8T4C8"/>
<evidence type="ECO:0000256" key="1">
    <source>
        <dbReference type="SAM" id="Phobius"/>
    </source>
</evidence>
<dbReference type="OrthoDB" id="325731at2759"/>